<keyword evidence="2" id="KW-0472">Membrane</keyword>
<reference evidence="3 4" key="1">
    <citation type="submission" date="2018-07" db="EMBL/GenBank/DDBJ databases">
        <title>Genomic Encyclopedia of Type Strains, Phase IV (KMG-IV): sequencing the most valuable type-strain genomes for metagenomic binning, comparative biology and taxonomic classification.</title>
        <authorList>
            <person name="Goeker M."/>
        </authorList>
    </citation>
    <scope>NUCLEOTIDE SEQUENCE [LARGE SCALE GENOMIC DNA]</scope>
    <source>
        <strain evidence="3 4">DSM 103736</strain>
    </source>
</reference>
<accession>A0A370QTS4</accession>
<proteinExistence type="predicted"/>
<keyword evidence="4" id="KW-1185">Reference proteome</keyword>
<keyword evidence="2" id="KW-1133">Transmembrane helix</keyword>
<dbReference type="EMBL" id="QRAP01000003">
    <property type="protein sequence ID" value="RDK92657.1"/>
    <property type="molecule type" value="Genomic_DNA"/>
</dbReference>
<gene>
    <name evidence="3" type="ORF">C8D90_10347</name>
</gene>
<organism evidence="3 4">
    <name type="scientific">Enterobacillus tribolii</name>
    <dbReference type="NCBI Taxonomy" id="1487935"/>
    <lineage>
        <taxon>Bacteria</taxon>
        <taxon>Pseudomonadati</taxon>
        <taxon>Pseudomonadota</taxon>
        <taxon>Gammaproteobacteria</taxon>
        <taxon>Enterobacterales</taxon>
        <taxon>Hafniaceae</taxon>
        <taxon>Enterobacillus</taxon>
    </lineage>
</organism>
<dbReference type="Proteomes" id="UP000254848">
    <property type="component" value="Unassembled WGS sequence"/>
</dbReference>
<comment type="caution">
    <text evidence="3">The sequence shown here is derived from an EMBL/GenBank/DDBJ whole genome shotgun (WGS) entry which is preliminary data.</text>
</comment>
<feature type="transmembrane region" description="Helical" evidence="2">
    <location>
        <begin position="22"/>
        <end position="43"/>
    </location>
</feature>
<evidence type="ECO:0000256" key="2">
    <source>
        <dbReference type="SAM" id="Phobius"/>
    </source>
</evidence>
<name>A0A370QTS4_9GAMM</name>
<evidence type="ECO:0000256" key="1">
    <source>
        <dbReference type="SAM" id="Coils"/>
    </source>
</evidence>
<keyword evidence="1" id="KW-0175">Coiled coil</keyword>
<evidence type="ECO:0000313" key="3">
    <source>
        <dbReference type="EMBL" id="RDK92657.1"/>
    </source>
</evidence>
<protein>
    <submittedName>
        <fullName evidence="3">Uncharacterized protein</fullName>
    </submittedName>
</protein>
<keyword evidence="2" id="KW-0812">Transmembrane</keyword>
<sequence>MKAWWLAFGLWAAGLRGPRFPLLLAGSAVVPAVALLLLGKLLLSAPLEERRETIDRQRNALTQLGEENRRLEAMLAQLRRETPAPGNGPPSCQALPGSLASGQVKSWRRENASPAQWSVSLSLAYPELTALLTRLEPCPWLIQLLRITRMEQGVEAEIRLGEAA</sequence>
<feature type="coiled-coil region" evidence="1">
    <location>
        <begin position="47"/>
        <end position="81"/>
    </location>
</feature>
<evidence type="ECO:0000313" key="4">
    <source>
        <dbReference type="Proteomes" id="UP000254848"/>
    </source>
</evidence>
<dbReference type="AlphaFoldDB" id="A0A370QTS4"/>
<dbReference type="RefSeq" id="WP_115457859.1">
    <property type="nucleotide sequence ID" value="NZ_QRAP01000003.1"/>
</dbReference>